<proteinExistence type="predicted"/>
<sequence>MRHKKLFFLIVILTFNLSFSSVKDLTNEFKNKLGIEIILDTTVVSTWPLVHYKKPSDYCRLETYLKILKFEFEKYPKEYFKNIDLQKIVICNDLKVKDVKRAAVPDPEKHTLFFAINSNYNRSYLVHVMHHELHHFTEDTLWDTMYYKWKRWNRKNIRKFEYSAGGHIAYFDENKKVDWYTLNNPIKGFLNLYSTTGQEEDRCEIVALMMHDSKRHLLIELCQKDGKLKRKTKLMMRTLDKLSDTKKNYWRYKVII</sequence>
<keyword evidence="2" id="KW-1185">Reference proteome</keyword>
<dbReference type="EMBL" id="JAHKPD010000005">
    <property type="protein sequence ID" value="MBU2949312.1"/>
    <property type="molecule type" value="Genomic_DNA"/>
</dbReference>
<name>A0ACC5U4S0_9FLAO</name>
<accession>A0ACC5U4S0</accession>
<organism evidence="1 2">
    <name type="scientific">Pseudotamlana agarivorans</name>
    <dbReference type="NCBI Taxonomy" id="481183"/>
    <lineage>
        <taxon>Bacteria</taxon>
        <taxon>Pseudomonadati</taxon>
        <taxon>Bacteroidota</taxon>
        <taxon>Flavobacteriia</taxon>
        <taxon>Flavobacteriales</taxon>
        <taxon>Flavobacteriaceae</taxon>
        <taxon>Pseudotamlana</taxon>
    </lineage>
</organism>
<evidence type="ECO:0000313" key="1">
    <source>
        <dbReference type="EMBL" id="MBU2949312.1"/>
    </source>
</evidence>
<reference evidence="1" key="1">
    <citation type="submission" date="2021-05" db="EMBL/GenBank/DDBJ databases">
        <title>Draft genomes of bacteria isolated from model marine particles.</title>
        <authorList>
            <person name="Datta M.S."/>
            <person name="Schwartzman J.A."/>
            <person name="Enke T.N."/>
            <person name="Saavedra J."/>
            <person name="Cermak N."/>
            <person name="Cordero O.X."/>
        </authorList>
    </citation>
    <scope>NUCLEOTIDE SEQUENCE</scope>
    <source>
        <strain evidence="1">I2M19</strain>
    </source>
</reference>
<gene>
    <name evidence="1" type="ORF">KO493_01195</name>
</gene>
<evidence type="ECO:0000313" key="2">
    <source>
        <dbReference type="Proteomes" id="UP001647509"/>
    </source>
</evidence>
<protein>
    <submittedName>
        <fullName evidence="1">Uncharacterized protein</fullName>
    </submittedName>
</protein>
<dbReference type="Proteomes" id="UP001647509">
    <property type="component" value="Unassembled WGS sequence"/>
</dbReference>
<comment type="caution">
    <text evidence="1">The sequence shown here is derived from an EMBL/GenBank/DDBJ whole genome shotgun (WGS) entry which is preliminary data.</text>
</comment>